<comment type="caution">
    <text evidence="2">The sequence shown here is derived from an EMBL/GenBank/DDBJ whole genome shotgun (WGS) entry which is preliminary data.</text>
</comment>
<dbReference type="RefSeq" id="WP_263569332.1">
    <property type="nucleotide sequence ID" value="NZ_JAJIRN010000001.1"/>
</dbReference>
<accession>A0ABT2Y8S6</accession>
<name>A0ABT2Y8S6_9BURK</name>
<evidence type="ECO:0000313" key="3">
    <source>
        <dbReference type="Proteomes" id="UP001209701"/>
    </source>
</evidence>
<organism evidence="2 3">
    <name type="scientific">Roseateles oligotrophus</name>
    <dbReference type="NCBI Taxonomy" id="1769250"/>
    <lineage>
        <taxon>Bacteria</taxon>
        <taxon>Pseudomonadati</taxon>
        <taxon>Pseudomonadota</taxon>
        <taxon>Betaproteobacteria</taxon>
        <taxon>Burkholderiales</taxon>
        <taxon>Sphaerotilaceae</taxon>
        <taxon>Roseateles</taxon>
    </lineage>
</organism>
<dbReference type="Proteomes" id="UP001209701">
    <property type="component" value="Unassembled WGS sequence"/>
</dbReference>
<evidence type="ECO:0000259" key="1">
    <source>
        <dbReference type="Pfam" id="PF16130"/>
    </source>
</evidence>
<proteinExistence type="predicted"/>
<sequence length="502" mass="54401">MKTPFIPATFWNSLGRRLFCLLCLLWGGLAAAQVSSVRLSDVIAANGRGSINLLRASGNAAITVAQLEQLRLDHRDYSTGSQRNFLSLGVDINENNKGLENSSAQGVTLAKVSLTVTWPNETRVYTDYRSATQALLAKAGSQQRSQYYTLLGEGGSSRITGSNDVQQHFDSTLDIFVPDSLLGASSAVLSIELLAVNKALNEPENFYDFSGGFEDLALLNRTDSLFLNTTLVESSDFRASAPAVETVEGIVSNDSASVTSPSAWSYYPSASDWYYVAYEDNYPDRGDYDFNDAVVAFRYKLGLDFSGLVMRIEAEAYLLADGAQYQLDWNFRLPVPGSGVINCQRKLPGAAGSAPCSASLSGGMLQAQAFGSIDNSGTAFGIVSGWNVNTQCGIAPKQAPHMRLSVQLEQALDPASIGAATPYLLVQHSGRVIDPLLRDANGYPYALMLPPNWRHACEETDLGLAYPRLRNYLSSGGQTDLDWFLYPDSGKVFDLGAWAWDG</sequence>
<dbReference type="NCBIfam" id="TIGR04456">
    <property type="entry name" value="LruC_dom"/>
    <property type="match status" value="2"/>
</dbReference>
<keyword evidence="3" id="KW-1185">Reference proteome</keyword>
<dbReference type="Pfam" id="PF16130">
    <property type="entry name" value="DUF4842"/>
    <property type="match status" value="1"/>
</dbReference>
<protein>
    <submittedName>
        <fullName evidence="2">LruC domain-containing protein</fullName>
    </submittedName>
</protein>
<reference evidence="2 3" key="1">
    <citation type="submission" date="2021-11" db="EMBL/GenBank/DDBJ databases">
        <authorList>
            <person name="Liang Q."/>
            <person name="Mou H."/>
            <person name="Liu Z."/>
        </authorList>
    </citation>
    <scope>NUCLEOTIDE SEQUENCE [LARGE SCALE GENOMIC DNA]</scope>
    <source>
        <strain evidence="2 3">CHU3</strain>
    </source>
</reference>
<feature type="domain" description="DUF4842" evidence="1">
    <location>
        <begin position="439"/>
        <end position="484"/>
    </location>
</feature>
<dbReference type="EMBL" id="JAJIRN010000001">
    <property type="protein sequence ID" value="MCV2366696.1"/>
    <property type="molecule type" value="Genomic_DNA"/>
</dbReference>
<evidence type="ECO:0000313" key="2">
    <source>
        <dbReference type="EMBL" id="MCV2366696.1"/>
    </source>
</evidence>
<gene>
    <name evidence="2" type="ORF">LNV07_01095</name>
</gene>
<dbReference type="InterPro" id="IPR032295">
    <property type="entry name" value="DUF4842"/>
</dbReference>
<dbReference type="InterPro" id="IPR031025">
    <property type="entry name" value="LruC_dom"/>
</dbReference>